<accession>Q97AU7</accession>
<dbReference type="STRING" id="273116.gene:9381501"/>
<dbReference type="KEGG" id="tvo:TVG0720869"/>
<evidence type="ECO:0000259" key="1">
    <source>
        <dbReference type="Pfam" id="PF12323"/>
    </source>
</evidence>
<dbReference type="Proteomes" id="UP000001017">
    <property type="component" value="Chromosome"/>
</dbReference>
<keyword evidence="3" id="KW-1185">Reference proteome</keyword>
<dbReference type="PhylomeDB" id="Q97AU7"/>
<dbReference type="PaxDb" id="273116-14324928"/>
<dbReference type="HOGENOM" id="CLU_032903_4_6_2"/>
<name>Q97AU7_THEVO</name>
<organism evidence="2 3">
    <name type="scientific">Thermoplasma volcanium (strain ATCC 51530 / DSM 4299 / JCM 9571 / NBRC 15438 / GSS1)</name>
    <dbReference type="NCBI Taxonomy" id="273116"/>
    <lineage>
        <taxon>Archaea</taxon>
        <taxon>Methanobacteriati</taxon>
        <taxon>Thermoplasmatota</taxon>
        <taxon>Thermoplasmata</taxon>
        <taxon>Thermoplasmatales</taxon>
        <taxon>Thermoplasmataceae</taxon>
        <taxon>Thermoplasma</taxon>
    </lineage>
</organism>
<dbReference type="Pfam" id="PF12323">
    <property type="entry name" value="HTH_OrfB_IS605"/>
    <property type="match status" value="1"/>
</dbReference>
<sequence>MGIDPRNDQAVLIAKHFGSTNFVWNYFLEQRVREYKENDKFLTAFDMMKCLTALKNKYAWLSEVNAQSLQQTLMKLYSTFRSFFKHNTAFPKFKSKKDKQYFIVPQHFKFKGNRLILPNLIKA</sequence>
<evidence type="ECO:0000313" key="3">
    <source>
        <dbReference type="Proteomes" id="UP000001017"/>
    </source>
</evidence>
<proteinExistence type="predicted"/>
<gene>
    <name evidence="2" type="ORF">TVG0720869</name>
</gene>
<reference evidence="2 3" key="2">
    <citation type="journal article" date="2000" name="Proc. Natl. Acad. Sci. U.S.A.">
        <title>Archaeal adaptation to higher temperatures revealed by genomic sequence of Thermoplasma volcanium.</title>
        <authorList>
            <person name="Kawashima T."/>
            <person name="Amano N."/>
            <person name="Koike H."/>
            <person name="Makino S."/>
            <person name="Higuchi S."/>
            <person name="Kawashima-Ohya Y."/>
            <person name="Watanabe K."/>
            <person name="Yamazaki M."/>
            <person name="Kanehori K."/>
            <person name="Kawamoto T."/>
            <person name="Nunoshiba T."/>
            <person name="Yamamoto Y."/>
            <person name="Aramaki H."/>
            <person name="Makino K."/>
            <person name="Suzuki M."/>
        </authorList>
    </citation>
    <scope>NUCLEOTIDE SEQUENCE [LARGE SCALE GENOMIC DNA]</scope>
    <source>
        <strain evidence="3">ATCC 51530 / DSM 4299 / JCM 9571 / NBRC 15438 / GSS1</strain>
    </source>
</reference>
<dbReference type="GeneID" id="95969401"/>
<dbReference type="RefSeq" id="WP_048053972.1">
    <property type="nucleotide sequence ID" value="NC_002689.2"/>
</dbReference>
<feature type="domain" description="Transposase putative helix-turn-helix" evidence="1">
    <location>
        <begin position="3"/>
        <end position="40"/>
    </location>
</feature>
<dbReference type="eggNOG" id="arCOG00684">
    <property type="taxonomic scope" value="Archaea"/>
</dbReference>
<dbReference type="InterPro" id="IPR021027">
    <property type="entry name" value="Transposase_put_HTH"/>
</dbReference>
<reference evidence="2 3" key="1">
    <citation type="journal article" date="1999" name="Proc. Jpn. Acad.">
        <title>Determination of the complete genomic DNA sequence of Thermoplasma volvanium GSS1.</title>
        <authorList>
            <person name="Kawashima T."/>
            <person name="Yamamoto Y."/>
            <person name="Aramaki H."/>
            <person name="Nunoshiba T."/>
            <person name="Kawamoto T."/>
            <person name="Watanabe K."/>
            <person name="Yamazaki M."/>
            <person name="Kanehori K."/>
            <person name="Amano N."/>
            <person name="Ohya Y."/>
            <person name="Makino K."/>
            <person name="Suzuki M."/>
        </authorList>
    </citation>
    <scope>NUCLEOTIDE SEQUENCE [LARGE SCALE GENOMIC DNA]</scope>
    <source>
        <strain evidence="3">ATCC 51530 / DSM 4299 / JCM 9571 / NBRC 15438 / GSS1</strain>
    </source>
</reference>
<dbReference type="OrthoDB" id="33505at2157"/>
<dbReference type="AlphaFoldDB" id="Q97AU7"/>
<protein>
    <submittedName>
        <fullName evidence="2">Transposase</fullName>
    </submittedName>
</protein>
<dbReference type="EMBL" id="BA000011">
    <property type="protein sequence ID" value="BAB59854.1"/>
    <property type="molecule type" value="Genomic_DNA"/>
</dbReference>
<evidence type="ECO:0000313" key="2">
    <source>
        <dbReference type="EMBL" id="BAB59854.1"/>
    </source>
</evidence>